<feature type="transmembrane region" description="Helical" evidence="1">
    <location>
        <begin position="49"/>
        <end position="70"/>
    </location>
</feature>
<dbReference type="PANTHER" id="PTHR31398:SF0">
    <property type="entry name" value="MEIOTIC NUCLEAR DIVISION PROTEIN 1 HOMOLOG"/>
    <property type="match status" value="1"/>
</dbReference>
<keyword evidence="1" id="KW-1133">Transmembrane helix</keyword>
<dbReference type="OrthoDB" id="290621at2759"/>
<evidence type="ECO:0008006" key="4">
    <source>
        <dbReference type="Google" id="ProtNLM"/>
    </source>
</evidence>
<dbReference type="AlphaFoldDB" id="A0DG56"/>
<proteinExistence type="predicted"/>
<dbReference type="EMBL" id="CT868429">
    <property type="protein sequence ID" value="CAK82023.1"/>
    <property type="molecule type" value="Genomic_DNA"/>
</dbReference>
<sequence length="763" mass="89073">MIHQFDRMVISNYCSNQYLLQIKNVNKVPIIQIDLFGQSISLNMNGEDLYKTGGGGFLSCMIVAIVAIFFQSNIIDFLGKTNISADSQIVFEENPDRLKFTSDNFMFAVAIEQSTAFNTNPFFNISIKARTYVRLTNGTTIKYENLTNLIPCTLDRFQKIFDKYDLNFTDQYNQLGLSTWLCPDLNYSLTVGGRYSSEYLDFVKIEITDCKNDTSKNDYLTWHPSCASKDVMDKWLSSEGSYRIRMQIKYFSCRYMTNTVVNPSKPTDYIQGYLDDEVYFQFVPFKLSRQSDIFFKKYQINTDESLVPVFDDEQVENVFMKEPADFRDITTLGSPTDKQYIALYFRRSPYTKYITRSFQKVDDLMSYLGGFVNIVVVFLGFFVGFYNKQQYLIELANKVYDFNFDNSKNPQKLQNDDLVKQITQIRKKTQKFRALEKVDSGLHHRKSITQPLQDDEIKIQVFNEESPHNSMNQKQLIKNTSSEIKSEFQKQQEEIITKLGFKSRKEYLTSQISQVLTKSRPIQFTFKFLCHQMTGGRCFKDNTSILLMKAVDKINSDIDIYVILEKVKEINLLKELMLDKNQQILFNFAPKQVITLKEEKKLPSRVEVYTQKLTENSNQSMSVGNIAQLAMKKHTDAVKAAIPVSVKAYQKLYKAYDKINDPQKELGRVNNILIEKLGKEIRDIFEVSQFIDFDLVEQKLSHRIKYILRKKVKQLRQNKSKSMFKKDFDEESSDNVGLFSQERNKPEDSEILQREILFPHRNL</sequence>
<feature type="transmembrane region" description="Helical" evidence="1">
    <location>
        <begin position="364"/>
        <end position="386"/>
    </location>
</feature>
<dbReference type="GeneID" id="5035205"/>
<dbReference type="OMA" id="CMIVAIV"/>
<keyword evidence="1" id="KW-0472">Membrane</keyword>
<name>A0DG56_PARTE</name>
<dbReference type="InParanoid" id="A0DG56"/>
<dbReference type="HOGENOM" id="CLU_007792_1_0_1"/>
<reference evidence="2 3" key="1">
    <citation type="journal article" date="2006" name="Nature">
        <title>Global trends of whole-genome duplications revealed by the ciliate Paramecium tetraurelia.</title>
        <authorList>
            <consortium name="Genoscope"/>
            <person name="Aury J.-M."/>
            <person name="Jaillon O."/>
            <person name="Duret L."/>
            <person name="Noel B."/>
            <person name="Jubin C."/>
            <person name="Porcel B.M."/>
            <person name="Segurens B."/>
            <person name="Daubin V."/>
            <person name="Anthouard V."/>
            <person name="Aiach N."/>
            <person name="Arnaiz O."/>
            <person name="Billaut A."/>
            <person name="Beisson J."/>
            <person name="Blanc I."/>
            <person name="Bouhouche K."/>
            <person name="Camara F."/>
            <person name="Duharcourt S."/>
            <person name="Guigo R."/>
            <person name="Gogendeau D."/>
            <person name="Katinka M."/>
            <person name="Keller A.-M."/>
            <person name="Kissmehl R."/>
            <person name="Klotz C."/>
            <person name="Koll F."/>
            <person name="Le Moue A."/>
            <person name="Lepere C."/>
            <person name="Malinsky S."/>
            <person name="Nowacki M."/>
            <person name="Nowak J.K."/>
            <person name="Plattner H."/>
            <person name="Poulain J."/>
            <person name="Ruiz F."/>
            <person name="Serrano V."/>
            <person name="Zagulski M."/>
            <person name="Dessen P."/>
            <person name="Betermier M."/>
            <person name="Weissenbach J."/>
            <person name="Scarpelli C."/>
            <person name="Schachter V."/>
            <person name="Sperling L."/>
            <person name="Meyer E."/>
            <person name="Cohen J."/>
            <person name="Wincker P."/>
        </authorList>
    </citation>
    <scope>NUCLEOTIDE SEQUENCE [LARGE SCALE GENOMIC DNA]</scope>
    <source>
        <strain evidence="2 3">Stock d4-2</strain>
    </source>
</reference>
<evidence type="ECO:0000313" key="3">
    <source>
        <dbReference type="Proteomes" id="UP000000600"/>
    </source>
</evidence>
<organism evidence="2 3">
    <name type="scientific">Paramecium tetraurelia</name>
    <dbReference type="NCBI Taxonomy" id="5888"/>
    <lineage>
        <taxon>Eukaryota</taxon>
        <taxon>Sar</taxon>
        <taxon>Alveolata</taxon>
        <taxon>Ciliophora</taxon>
        <taxon>Intramacronucleata</taxon>
        <taxon>Oligohymenophorea</taxon>
        <taxon>Peniculida</taxon>
        <taxon>Parameciidae</taxon>
        <taxon>Paramecium</taxon>
    </lineage>
</organism>
<dbReference type="Proteomes" id="UP000000600">
    <property type="component" value="Unassembled WGS sequence"/>
</dbReference>
<keyword evidence="1" id="KW-0812">Transmembrane</keyword>
<evidence type="ECO:0000256" key="1">
    <source>
        <dbReference type="SAM" id="Phobius"/>
    </source>
</evidence>
<dbReference type="RefSeq" id="XP_001449420.1">
    <property type="nucleotide sequence ID" value="XM_001449383.1"/>
</dbReference>
<evidence type="ECO:0000313" key="2">
    <source>
        <dbReference type="EMBL" id="CAK82023.1"/>
    </source>
</evidence>
<dbReference type="eggNOG" id="ENOG502SJ6P">
    <property type="taxonomic scope" value="Eukaryota"/>
</dbReference>
<accession>A0DG56</accession>
<dbReference type="GO" id="GO:0007131">
    <property type="term" value="P:reciprocal meiotic recombination"/>
    <property type="evidence" value="ECO:0000318"/>
    <property type="project" value="GO_Central"/>
</dbReference>
<dbReference type="KEGG" id="ptm:GSPATT00002151001"/>
<dbReference type="PANTHER" id="PTHR31398">
    <property type="entry name" value="MEIOTIC NUCLEAR DIVISION PROTEIN 1 HOMOLOG"/>
    <property type="match status" value="1"/>
</dbReference>
<protein>
    <recommendedName>
        <fullName evidence="4">Transmembrane protein</fullName>
    </recommendedName>
</protein>
<gene>
    <name evidence="2" type="ORF">GSPATT00002151001</name>
</gene>
<keyword evidence="3" id="KW-1185">Reference proteome</keyword>